<keyword evidence="2" id="KW-1185">Reference proteome</keyword>
<dbReference type="AlphaFoldDB" id="A0A444Z422"/>
<comment type="caution">
    <text evidence="1">The sequence shown here is derived from an EMBL/GenBank/DDBJ whole genome shotgun (WGS) entry which is preliminary data.</text>
</comment>
<name>A0A444Z422_ARAHY</name>
<proteinExistence type="predicted"/>
<organism evidence="1 2">
    <name type="scientific">Arachis hypogaea</name>
    <name type="common">Peanut</name>
    <dbReference type="NCBI Taxonomy" id="3818"/>
    <lineage>
        <taxon>Eukaryota</taxon>
        <taxon>Viridiplantae</taxon>
        <taxon>Streptophyta</taxon>
        <taxon>Embryophyta</taxon>
        <taxon>Tracheophyta</taxon>
        <taxon>Spermatophyta</taxon>
        <taxon>Magnoliopsida</taxon>
        <taxon>eudicotyledons</taxon>
        <taxon>Gunneridae</taxon>
        <taxon>Pentapetalae</taxon>
        <taxon>rosids</taxon>
        <taxon>fabids</taxon>
        <taxon>Fabales</taxon>
        <taxon>Fabaceae</taxon>
        <taxon>Papilionoideae</taxon>
        <taxon>50 kb inversion clade</taxon>
        <taxon>dalbergioids sensu lato</taxon>
        <taxon>Dalbergieae</taxon>
        <taxon>Pterocarpus clade</taxon>
        <taxon>Arachis</taxon>
    </lineage>
</organism>
<reference evidence="1 2" key="1">
    <citation type="submission" date="2019-01" db="EMBL/GenBank/DDBJ databases">
        <title>Sequencing of cultivated peanut Arachis hypogaea provides insights into genome evolution and oil improvement.</title>
        <authorList>
            <person name="Chen X."/>
        </authorList>
    </citation>
    <scope>NUCLEOTIDE SEQUENCE [LARGE SCALE GENOMIC DNA]</scope>
    <source>
        <strain evidence="2">cv. Fuhuasheng</strain>
        <tissue evidence="1">Leaves</tissue>
    </source>
</reference>
<gene>
    <name evidence="1" type="ORF">Ahy_B05g076861</name>
</gene>
<dbReference type="STRING" id="3818.A0A444Z422"/>
<dbReference type="Proteomes" id="UP000289738">
    <property type="component" value="Chromosome B05"/>
</dbReference>
<evidence type="ECO:0000313" key="2">
    <source>
        <dbReference type="Proteomes" id="UP000289738"/>
    </source>
</evidence>
<accession>A0A444Z422</accession>
<sequence length="72" mass="8153">MLRLHGSYQLDQLSNCELENGLVEAVAVLISKMPRLCHESTNGKLGELLKSKPDFIKVYSNAAIENYFYVCF</sequence>
<evidence type="ECO:0000313" key="1">
    <source>
        <dbReference type="EMBL" id="RYR08948.1"/>
    </source>
</evidence>
<dbReference type="EMBL" id="SDMP01000015">
    <property type="protein sequence ID" value="RYR08948.1"/>
    <property type="molecule type" value="Genomic_DNA"/>
</dbReference>
<protein>
    <submittedName>
        <fullName evidence="1">Uncharacterized protein</fullName>
    </submittedName>
</protein>